<name>A0ABS3TRW1_9PSED</name>
<evidence type="ECO:0008006" key="4">
    <source>
        <dbReference type="Google" id="ProtNLM"/>
    </source>
</evidence>
<accession>A0ABS3TRW1</accession>
<feature type="region of interest" description="Disordered" evidence="1">
    <location>
        <begin position="38"/>
        <end position="67"/>
    </location>
</feature>
<organism evidence="2 3">
    <name type="scientific">Pseudomonas schmalbachii</name>
    <dbReference type="NCBI Taxonomy" id="2816993"/>
    <lineage>
        <taxon>Bacteria</taxon>
        <taxon>Pseudomonadati</taxon>
        <taxon>Pseudomonadota</taxon>
        <taxon>Gammaproteobacteria</taxon>
        <taxon>Pseudomonadales</taxon>
        <taxon>Pseudomonadaceae</taxon>
        <taxon>Pseudomonas</taxon>
    </lineage>
</organism>
<evidence type="ECO:0000313" key="3">
    <source>
        <dbReference type="Proteomes" id="UP000669060"/>
    </source>
</evidence>
<evidence type="ECO:0000313" key="2">
    <source>
        <dbReference type="EMBL" id="MBO3275415.1"/>
    </source>
</evidence>
<protein>
    <recommendedName>
        <fullName evidence="4">Secretion system X translation initiation factor</fullName>
    </recommendedName>
</protein>
<comment type="caution">
    <text evidence="2">The sequence shown here is derived from an EMBL/GenBank/DDBJ whole genome shotgun (WGS) entry which is preliminary data.</text>
</comment>
<keyword evidence="3" id="KW-1185">Reference proteome</keyword>
<dbReference type="Proteomes" id="UP000669060">
    <property type="component" value="Unassembled WGS sequence"/>
</dbReference>
<feature type="compositionally biased region" description="Low complexity" evidence="1">
    <location>
        <begin position="57"/>
        <end position="67"/>
    </location>
</feature>
<dbReference type="RefSeq" id="WP_208313364.1">
    <property type="nucleotide sequence ID" value="NZ_JAELYA010000003.1"/>
</dbReference>
<evidence type="ECO:0000256" key="1">
    <source>
        <dbReference type="SAM" id="MobiDB-lite"/>
    </source>
</evidence>
<proteinExistence type="predicted"/>
<gene>
    <name evidence="2" type="ORF">JFY56_09280</name>
</gene>
<reference evidence="2 3" key="1">
    <citation type="submission" date="2020-12" db="EMBL/GenBank/DDBJ databases">
        <title>Pseudomonas schmalbachii sp. nov. isolated from millipede gut.</title>
        <authorList>
            <person name="Shelomi M."/>
        </authorList>
    </citation>
    <scope>NUCLEOTIDE SEQUENCE [LARGE SCALE GENOMIC DNA]</scope>
    <source>
        <strain evidence="2 3">Milli4</strain>
    </source>
</reference>
<dbReference type="EMBL" id="JAELYA010000003">
    <property type="protein sequence ID" value="MBO3275415.1"/>
    <property type="molecule type" value="Genomic_DNA"/>
</dbReference>
<sequence length="180" mass="19235">MNARRRTFWLVFLGGAAALALIPEYFFPDEDAAPTVQVAGRTASETARPAAAGQPVTSANAPAAAARQSATNPMKADLFPSQNWRVAPPRPSAAEMAAAKAPPPVAPPPMAPPLPFQFIGRLSDGQRTRVFLQSGERVYTVHPGDVIDNTYRVDRITSTELKFTYLPLHQSQSLAVGSAP</sequence>